<evidence type="ECO:0000313" key="9">
    <source>
        <dbReference type="EMBL" id="GAV29399.1"/>
    </source>
</evidence>
<evidence type="ECO:0000256" key="2">
    <source>
        <dbReference type="ARBA" id="ARBA00022079"/>
    </source>
</evidence>
<evidence type="ECO:0000259" key="8">
    <source>
        <dbReference type="Pfam" id="PF13656"/>
    </source>
</evidence>
<proteinExistence type="inferred from homology"/>
<dbReference type="Gene3D" id="3.30.1360.10">
    <property type="entry name" value="RNA polymerase, RBP11-like subunit"/>
    <property type="match status" value="1"/>
</dbReference>
<accession>A0A1Q2YIM1</accession>
<evidence type="ECO:0000256" key="6">
    <source>
        <dbReference type="ARBA" id="ARBA00025751"/>
    </source>
</evidence>
<dbReference type="HAMAP" id="MF_00261">
    <property type="entry name" value="RNApol_arch_Rpo11"/>
    <property type="match status" value="1"/>
</dbReference>
<reference evidence="9 10" key="1">
    <citation type="submission" date="2016-08" db="EMBL/GenBank/DDBJ databases">
        <title>Whole genome shotgun sequence of Pichia membranifaciens KS47-1.</title>
        <authorList>
            <person name="Konishi M."/>
            <person name="Ishida M."/>
            <person name="Arakawa T."/>
            <person name="Kato Y."/>
            <person name="Horiuchi J."/>
        </authorList>
    </citation>
    <scope>NUCLEOTIDE SEQUENCE [LARGE SCALE GENOMIC DNA]</scope>
    <source>
        <strain evidence="9 10">KS47-1</strain>
    </source>
</reference>
<comment type="similarity">
    <text evidence="6">Belongs to the archaeal Rpo11/eukaryotic RPB11/RPC19 RNA polymerase subunit family.</text>
</comment>
<keyword evidence="3" id="KW-0240">DNA-directed RNA polymerase</keyword>
<keyword evidence="4" id="KW-0804">Transcription</keyword>
<dbReference type="EMBL" id="BDGI01000116">
    <property type="protein sequence ID" value="GAV29399.1"/>
    <property type="molecule type" value="Genomic_DNA"/>
</dbReference>
<evidence type="ECO:0000256" key="5">
    <source>
        <dbReference type="ARBA" id="ARBA00023242"/>
    </source>
</evidence>
<organism evidence="9 10">
    <name type="scientific">Pichia membranifaciens</name>
    <dbReference type="NCBI Taxonomy" id="4926"/>
    <lineage>
        <taxon>Eukaryota</taxon>
        <taxon>Fungi</taxon>
        <taxon>Dikarya</taxon>
        <taxon>Ascomycota</taxon>
        <taxon>Saccharomycotina</taxon>
        <taxon>Pichiomycetes</taxon>
        <taxon>Pichiales</taxon>
        <taxon>Pichiaceae</taxon>
        <taxon>Pichia</taxon>
    </lineage>
</organism>
<evidence type="ECO:0000256" key="3">
    <source>
        <dbReference type="ARBA" id="ARBA00022478"/>
    </source>
</evidence>
<dbReference type="SUPFAM" id="SSF55257">
    <property type="entry name" value="RBP11-like subunits of RNA polymerase"/>
    <property type="match status" value="1"/>
</dbReference>
<keyword evidence="5" id="KW-0539">Nucleus</keyword>
<dbReference type="PANTHER" id="PTHR13946">
    <property type="entry name" value="DNA-DIRECTED RNA POLYMERASE I,II,III"/>
    <property type="match status" value="1"/>
</dbReference>
<feature type="domain" description="DNA-directed RNA polymerase RBP11-like dimerisation" evidence="8">
    <location>
        <begin position="64"/>
        <end position="136"/>
    </location>
</feature>
<dbReference type="GO" id="GO:0005736">
    <property type="term" value="C:RNA polymerase I complex"/>
    <property type="evidence" value="ECO:0007669"/>
    <property type="project" value="TreeGrafter"/>
</dbReference>
<evidence type="ECO:0000256" key="4">
    <source>
        <dbReference type="ARBA" id="ARBA00023163"/>
    </source>
</evidence>
<dbReference type="GO" id="GO:0006383">
    <property type="term" value="P:transcription by RNA polymerase III"/>
    <property type="evidence" value="ECO:0007669"/>
    <property type="project" value="TreeGrafter"/>
</dbReference>
<dbReference type="InterPro" id="IPR022905">
    <property type="entry name" value="Rpo11-like"/>
</dbReference>
<dbReference type="GO" id="GO:0055029">
    <property type="term" value="C:nuclear DNA-directed RNA polymerase complex"/>
    <property type="evidence" value="ECO:0007669"/>
    <property type="project" value="UniProtKB-ARBA"/>
</dbReference>
<dbReference type="OrthoDB" id="510325at2759"/>
<dbReference type="Pfam" id="PF13656">
    <property type="entry name" value="RNA_pol_L_2"/>
    <property type="match status" value="1"/>
</dbReference>
<evidence type="ECO:0000256" key="7">
    <source>
        <dbReference type="SAM" id="MobiDB-lite"/>
    </source>
</evidence>
<feature type="compositionally biased region" description="Basic and acidic residues" evidence="7">
    <location>
        <begin position="1"/>
        <end position="10"/>
    </location>
</feature>
<dbReference type="GO" id="GO:0003899">
    <property type="term" value="F:DNA-directed RNA polymerase activity"/>
    <property type="evidence" value="ECO:0007669"/>
    <property type="project" value="InterPro"/>
</dbReference>
<dbReference type="InterPro" id="IPR036603">
    <property type="entry name" value="RBP11-like"/>
</dbReference>
<comment type="caution">
    <text evidence="9">The sequence shown here is derived from an EMBL/GenBank/DDBJ whole genome shotgun (WGS) entry which is preliminary data.</text>
</comment>
<gene>
    <name evidence="9" type="ORF">PMKS-002899</name>
</gene>
<comment type="subcellular location">
    <subcellularLocation>
        <location evidence="1">Nucleus</location>
    </subcellularLocation>
</comment>
<dbReference type="CDD" id="cd07029">
    <property type="entry name" value="RNAP_I_III_AC19"/>
    <property type="match status" value="1"/>
</dbReference>
<feature type="region of interest" description="Disordered" evidence="7">
    <location>
        <begin position="1"/>
        <end position="28"/>
    </location>
</feature>
<dbReference type="Proteomes" id="UP000186136">
    <property type="component" value="Unassembled WGS sequence"/>
</dbReference>
<evidence type="ECO:0000256" key="1">
    <source>
        <dbReference type="ARBA" id="ARBA00004123"/>
    </source>
</evidence>
<dbReference type="GO" id="GO:0003677">
    <property type="term" value="F:DNA binding"/>
    <property type="evidence" value="ECO:0007669"/>
    <property type="project" value="InterPro"/>
</dbReference>
<sequence>MSSIEKKETDNEVDVEMTDAGASGNGTAAANADAIAVDNEEDDVQADRSKITLLPGATSDGFAASFQITDEDHTLGNALRYMIMKNSEVEFCGYSIPHPSENKLNLRIQTYGGMTAVEALHKGLDDLSDLCSHVEEVFSTQVAAKDYSIEEP</sequence>
<dbReference type="InterPro" id="IPR033898">
    <property type="entry name" value="RNAP_AC19"/>
</dbReference>
<dbReference type="InterPro" id="IPR008193">
    <property type="entry name" value="RNA_pol_Rpb11_13-16kDa_CS"/>
</dbReference>
<feature type="compositionally biased region" description="Low complexity" evidence="7">
    <location>
        <begin position="19"/>
        <end position="28"/>
    </location>
</feature>
<protein>
    <recommendedName>
        <fullName evidence="2">DNA-directed RNA polymerases I and III subunit RPAC2</fullName>
    </recommendedName>
</protein>
<dbReference type="GO" id="GO:0006362">
    <property type="term" value="P:transcription elongation by RNA polymerase I"/>
    <property type="evidence" value="ECO:0007669"/>
    <property type="project" value="TreeGrafter"/>
</dbReference>
<dbReference type="GO" id="GO:0005666">
    <property type="term" value="C:RNA polymerase III complex"/>
    <property type="evidence" value="ECO:0007669"/>
    <property type="project" value="TreeGrafter"/>
</dbReference>
<dbReference type="PROSITE" id="PS01154">
    <property type="entry name" value="RNA_POL_L_13KD"/>
    <property type="match status" value="1"/>
</dbReference>
<name>A0A1Q2YIM1_9ASCO</name>
<dbReference type="AlphaFoldDB" id="A0A1Q2YIM1"/>
<dbReference type="PANTHER" id="PTHR13946:SF28">
    <property type="entry name" value="DNA-DIRECTED RNA POLYMERASES I AND III SUBUNIT RPAC2"/>
    <property type="match status" value="1"/>
</dbReference>
<dbReference type="InterPro" id="IPR009025">
    <property type="entry name" value="RBP11-like_dimer"/>
</dbReference>
<dbReference type="GO" id="GO:0046983">
    <property type="term" value="F:protein dimerization activity"/>
    <property type="evidence" value="ECO:0007669"/>
    <property type="project" value="InterPro"/>
</dbReference>
<evidence type="ECO:0000313" key="10">
    <source>
        <dbReference type="Proteomes" id="UP000186136"/>
    </source>
</evidence>
<dbReference type="FunFam" id="3.30.1360.10:FF:000006">
    <property type="entry name" value="DNA-directed RNA polymerases I and III subunit RPAC2"/>
    <property type="match status" value="1"/>
</dbReference>
<keyword evidence="10" id="KW-1185">Reference proteome</keyword>